<dbReference type="RefSeq" id="WP_073537464.1">
    <property type="nucleotide sequence ID" value="NZ_CP018335.1"/>
</dbReference>
<evidence type="ECO:0000313" key="9">
    <source>
        <dbReference type="Proteomes" id="UP000184604"/>
    </source>
</evidence>
<feature type="transmembrane region" description="Helical" evidence="6">
    <location>
        <begin position="53"/>
        <end position="74"/>
    </location>
</feature>
<dbReference type="InterPro" id="IPR015414">
    <property type="entry name" value="TMEM64"/>
</dbReference>
<evidence type="ECO:0000313" key="8">
    <source>
        <dbReference type="EMBL" id="APM37780.1"/>
    </source>
</evidence>
<evidence type="ECO:0000256" key="6">
    <source>
        <dbReference type="RuleBase" id="RU366058"/>
    </source>
</evidence>
<evidence type="ECO:0000256" key="1">
    <source>
        <dbReference type="ARBA" id="ARBA00004651"/>
    </source>
</evidence>
<sequence>MLKHVEKNFKYYKLYFALFIVFFIFIILAYTYYHEYIYLFTEPAKLKSLVMSYGKYSVLAFISIQILQVVAFFIPGEIIQIAGGYIYGAFWGSLVSIIGIIIGNIIAYSVSRYYGRPFVNRIISNKNLTFFQKILDLGSINTIVFILYLIPGIPKDILAYICGISKIKFKNFIICSLLGRLPAIVLSAYFGAEIYSGNKIIIVSIVVIAVFLFTVGIFKGEKILMKFLKNKTSQSNEQL</sequence>
<dbReference type="PANTHER" id="PTHR12677">
    <property type="entry name" value="GOLGI APPARATUS MEMBRANE PROTEIN TVP38-RELATED"/>
    <property type="match status" value="1"/>
</dbReference>
<comment type="subcellular location">
    <subcellularLocation>
        <location evidence="1 6">Cell membrane</location>
        <topology evidence="1 6">Multi-pass membrane protein</topology>
    </subcellularLocation>
</comment>
<evidence type="ECO:0000256" key="3">
    <source>
        <dbReference type="ARBA" id="ARBA00022692"/>
    </source>
</evidence>
<keyword evidence="5 6" id="KW-0472">Membrane</keyword>
<evidence type="ECO:0000256" key="5">
    <source>
        <dbReference type="ARBA" id="ARBA00023136"/>
    </source>
</evidence>
<comment type="similarity">
    <text evidence="6">Belongs to the TVP38/TMEM64 family.</text>
</comment>
<evidence type="ECO:0000256" key="2">
    <source>
        <dbReference type="ARBA" id="ARBA00022475"/>
    </source>
</evidence>
<dbReference type="AlphaFoldDB" id="A0A1L5F4M2"/>
<protein>
    <recommendedName>
        <fullName evidence="6">TVP38/TMEM64 family membrane protein</fullName>
    </recommendedName>
</protein>
<dbReference type="Pfam" id="PF09335">
    <property type="entry name" value="VTT_dom"/>
    <property type="match status" value="1"/>
</dbReference>
<gene>
    <name evidence="8" type="ORF">BS101_02985</name>
</gene>
<feature type="transmembrane region" description="Helical" evidence="6">
    <location>
        <begin position="130"/>
        <end position="150"/>
    </location>
</feature>
<evidence type="ECO:0000259" key="7">
    <source>
        <dbReference type="Pfam" id="PF09335"/>
    </source>
</evidence>
<keyword evidence="3 6" id="KW-0812">Transmembrane</keyword>
<keyword evidence="4 6" id="KW-1133">Transmembrane helix</keyword>
<feature type="domain" description="VTT" evidence="7">
    <location>
        <begin position="74"/>
        <end position="192"/>
    </location>
</feature>
<proteinExistence type="inferred from homology"/>
<feature type="transmembrane region" description="Helical" evidence="6">
    <location>
        <begin position="12"/>
        <end position="33"/>
    </location>
</feature>
<dbReference type="GO" id="GO:0005886">
    <property type="term" value="C:plasma membrane"/>
    <property type="evidence" value="ECO:0007669"/>
    <property type="project" value="UniProtKB-SubCell"/>
</dbReference>
<accession>A0A1L5F4M2</accession>
<feature type="transmembrane region" description="Helical" evidence="6">
    <location>
        <begin position="86"/>
        <end position="110"/>
    </location>
</feature>
<reference evidence="8 9" key="1">
    <citation type="submission" date="2016-12" db="EMBL/GenBank/DDBJ databases">
        <title>Complete genome sequence of Clostridium kluyveri JZZ isolated from the pit mud of a Chinese flavor liquor-making factory.</title>
        <authorList>
            <person name="Wang Y."/>
        </authorList>
    </citation>
    <scope>NUCLEOTIDE SEQUENCE [LARGE SCALE GENOMIC DNA]</scope>
    <source>
        <strain evidence="8 9">JZZ</strain>
    </source>
</reference>
<dbReference type="EMBL" id="CP018335">
    <property type="protein sequence ID" value="APM37780.1"/>
    <property type="molecule type" value="Genomic_DNA"/>
</dbReference>
<dbReference type="InterPro" id="IPR032816">
    <property type="entry name" value="VTT_dom"/>
</dbReference>
<feature type="transmembrane region" description="Helical" evidence="6">
    <location>
        <begin position="171"/>
        <end position="192"/>
    </location>
</feature>
<dbReference type="Proteomes" id="UP000184604">
    <property type="component" value="Chromosome"/>
</dbReference>
<evidence type="ECO:0000256" key="4">
    <source>
        <dbReference type="ARBA" id="ARBA00022989"/>
    </source>
</evidence>
<dbReference type="OrthoDB" id="3173541at2"/>
<name>A0A1L5F4M2_CLOKL</name>
<dbReference type="PANTHER" id="PTHR12677:SF59">
    <property type="entry name" value="GOLGI APPARATUS MEMBRANE PROTEIN TVP38-RELATED"/>
    <property type="match status" value="1"/>
</dbReference>
<keyword evidence="2 6" id="KW-1003">Cell membrane</keyword>
<feature type="transmembrane region" description="Helical" evidence="6">
    <location>
        <begin position="198"/>
        <end position="218"/>
    </location>
</feature>
<organism evidence="8 9">
    <name type="scientific">Clostridium kluyveri</name>
    <dbReference type="NCBI Taxonomy" id="1534"/>
    <lineage>
        <taxon>Bacteria</taxon>
        <taxon>Bacillati</taxon>
        <taxon>Bacillota</taxon>
        <taxon>Clostridia</taxon>
        <taxon>Eubacteriales</taxon>
        <taxon>Clostridiaceae</taxon>
        <taxon>Clostridium</taxon>
    </lineage>
</organism>